<keyword evidence="2 8" id="KW-1003">Cell membrane</keyword>
<name>A0A6P3XDZ0_DINQU</name>
<organism evidence="9 10">
    <name type="scientific">Dinoponera quadriceps</name>
    <name type="common">South American ant</name>
    <dbReference type="NCBI Taxonomy" id="609295"/>
    <lineage>
        <taxon>Eukaryota</taxon>
        <taxon>Metazoa</taxon>
        <taxon>Ecdysozoa</taxon>
        <taxon>Arthropoda</taxon>
        <taxon>Hexapoda</taxon>
        <taxon>Insecta</taxon>
        <taxon>Pterygota</taxon>
        <taxon>Neoptera</taxon>
        <taxon>Endopterygota</taxon>
        <taxon>Hymenoptera</taxon>
        <taxon>Apocrita</taxon>
        <taxon>Aculeata</taxon>
        <taxon>Formicoidea</taxon>
        <taxon>Formicidae</taxon>
        <taxon>Ponerinae</taxon>
        <taxon>Ponerini</taxon>
        <taxon>Dinoponera</taxon>
    </lineage>
</organism>
<dbReference type="KEGG" id="dqu:106745510"/>
<dbReference type="GO" id="GO:0043025">
    <property type="term" value="C:neuronal cell body"/>
    <property type="evidence" value="ECO:0007669"/>
    <property type="project" value="TreeGrafter"/>
</dbReference>
<dbReference type="AlphaFoldDB" id="A0A6P3XDZ0"/>
<comment type="subcellular location">
    <subcellularLocation>
        <location evidence="1 8">Cell membrane</location>
        <topology evidence="1 8">Multi-pass membrane protein</topology>
    </subcellularLocation>
</comment>
<evidence type="ECO:0000313" key="9">
    <source>
        <dbReference type="Proteomes" id="UP000515204"/>
    </source>
</evidence>
<dbReference type="GO" id="GO:0030424">
    <property type="term" value="C:axon"/>
    <property type="evidence" value="ECO:0007669"/>
    <property type="project" value="TreeGrafter"/>
</dbReference>
<feature type="transmembrane region" description="Helical" evidence="8">
    <location>
        <begin position="316"/>
        <end position="337"/>
    </location>
</feature>
<feature type="transmembrane region" description="Helical" evidence="8">
    <location>
        <begin position="389"/>
        <end position="413"/>
    </location>
</feature>
<comment type="caution">
    <text evidence="8">Lacks conserved residue(s) required for the propagation of feature annotation.</text>
</comment>
<evidence type="ECO:0000256" key="2">
    <source>
        <dbReference type="ARBA" id="ARBA00022475"/>
    </source>
</evidence>
<evidence type="ECO:0000256" key="3">
    <source>
        <dbReference type="ARBA" id="ARBA00022692"/>
    </source>
</evidence>
<comment type="function">
    <text evidence="8">Gustatory receptor which mediates acceptance or avoidance behavior, depending on its substrates.</text>
</comment>
<reference evidence="10" key="1">
    <citation type="submission" date="2025-08" db="UniProtKB">
        <authorList>
            <consortium name="RefSeq"/>
        </authorList>
    </citation>
    <scope>IDENTIFICATION</scope>
</reference>
<dbReference type="GO" id="GO:0007165">
    <property type="term" value="P:signal transduction"/>
    <property type="evidence" value="ECO:0007669"/>
    <property type="project" value="UniProtKB-KW"/>
</dbReference>
<dbReference type="InterPro" id="IPR013604">
    <property type="entry name" value="7TM_chemorcpt"/>
</dbReference>
<dbReference type="GO" id="GO:0050909">
    <property type="term" value="P:sensory perception of taste"/>
    <property type="evidence" value="ECO:0007669"/>
    <property type="project" value="InterPro"/>
</dbReference>
<feature type="transmembrane region" description="Helical" evidence="8">
    <location>
        <begin position="174"/>
        <end position="192"/>
    </location>
</feature>
<feature type="transmembrane region" description="Helical" evidence="8">
    <location>
        <begin position="53"/>
        <end position="74"/>
    </location>
</feature>
<evidence type="ECO:0000313" key="10">
    <source>
        <dbReference type="RefSeq" id="XP_014476666.1"/>
    </source>
</evidence>
<dbReference type="Proteomes" id="UP000515204">
    <property type="component" value="Unplaced"/>
</dbReference>
<keyword evidence="4 8" id="KW-1133">Transmembrane helix</keyword>
<accession>A0A6P3XDZ0</accession>
<feature type="transmembrane region" description="Helical" evidence="8">
    <location>
        <begin position="212"/>
        <end position="231"/>
    </location>
</feature>
<keyword evidence="5 8" id="KW-0472">Membrane</keyword>
<feature type="transmembrane region" description="Helical" evidence="8">
    <location>
        <begin position="86"/>
        <end position="106"/>
    </location>
</feature>
<dbReference type="RefSeq" id="XP_014476666.1">
    <property type="nucleotide sequence ID" value="XM_014621180.1"/>
</dbReference>
<proteinExistence type="inferred from homology"/>
<evidence type="ECO:0000256" key="4">
    <source>
        <dbReference type="ARBA" id="ARBA00022989"/>
    </source>
</evidence>
<protein>
    <recommendedName>
        <fullName evidence="8">Gustatory receptor</fullName>
    </recommendedName>
</protein>
<dbReference type="GO" id="GO:0030425">
    <property type="term" value="C:dendrite"/>
    <property type="evidence" value="ECO:0007669"/>
    <property type="project" value="TreeGrafter"/>
</dbReference>
<dbReference type="GO" id="GO:0008049">
    <property type="term" value="P:male courtship behavior"/>
    <property type="evidence" value="ECO:0007669"/>
    <property type="project" value="TreeGrafter"/>
</dbReference>
<comment type="similarity">
    <text evidence="8">Belongs to the insect chemoreceptor superfamily. Gustatory receptor (GR) family.</text>
</comment>
<keyword evidence="3 8" id="KW-0812">Transmembrane</keyword>
<evidence type="ECO:0000256" key="6">
    <source>
        <dbReference type="ARBA" id="ARBA00023170"/>
    </source>
</evidence>
<dbReference type="OrthoDB" id="6366728at2759"/>
<dbReference type="PANTHER" id="PTHR21143">
    <property type="entry name" value="INVERTEBRATE GUSTATORY RECEPTOR"/>
    <property type="match status" value="1"/>
</dbReference>
<keyword evidence="9" id="KW-1185">Reference proteome</keyword>
<keyword evidence="7 8" id="KW-0807">Transducer</keyword>
<dbReference type="PANTHER" id="PTHR21143:SF104">
    <property type="entry name" value="GUSTATORY RECEPTOR 8A-RELATED"/>
    <property type="match status" value="1"/>
</dbReference>
<keyword evidence="6 8" id="KW-0675">Receptor</keyword>
<dbReference type="Pfam" id="PF08395">
    <property type="entry name" value="7tm_7"/>
    <property type="match status" value="1"/>
</dbReference>
<evidence type="ECO:0000256" key="5">
    <source>
        <dbReference type="ARBA" id="ARBA00023136"/>
    </source>
</evidence>
<dbReference type="GeneID" id="106745510"/>
<sequence length="415" mass="47745">MPAGTNWPTDEASPEIRRLISPSMEFRAQPFDVEAVFAKTRRKRPRGLRGPNSPLYASIWPMVHIVRLFGFAPYKFSQDRLVPSNGYLIFSAIAAVLYSYILYVIVQRFTNVKQDQTTLNRTENAKVIINYSVVVYELGLTVFMRRSFTRTWNALQDYDESVRQLGYPRKETRTAIAAWILAIVTATVWTTVNRSGMYAFLETWIYNMGYMLSYVGTSIALYKFVGIAYFLGQRFHHLNTIAIKNLPSPSPREKTTHVSRKTIQSLHNDLMLAAENLESLYSWSLLLWLCNLSVHAVSNVYFIIEWVLMTSWETVTWPLIYCMSAWLLAVLIQLLLLHIACDFASSQANYMGPVLIEWQLRLMRRNEECTDSTLQFLNRKLKFSAAGCCYVNLPLLRSIAALLATYLVILLQFPS</sequence>
<evidence type="ECO:0000256" key="7">
    <source>
        <dbReference type="ARBA" id="ARBA00023224"/>
    </source>
</evidence>
<dbReference type="GO" id="GO:0007635">
    <property type="term" value="P:chemosensory behavior"/>
    <property type="evidence" value="ECO:0007669"/>
    <property type="project" value="TreeGrafter"/>
</dbReference>
<dbReference type="GO" id="GO:0005886">
    <property type="term" value="C:plasma membrane"/>
    <property type="evidence" value="ECO:0007669"/>
    <property type="project" value="UniProtKB-SubCell"/>
</dbReference>
<evidence type="ECO:0000256" key="8">
    <source>
        <dbReference type="RuleBase" id="RU363108"/>
    </source>
</evidence>
<evidence type="ECO:0000256" key="1">
    <source>
        <dbReference type="ARBA" id="ARBA00004651"/>
    </source>
</evidence>
<gene>
    <name evidence="10" type="primary">LOC106745510</name>
</gene>